<evidence type="ECO:0000259" key="2">
    <source>
        <dbReference type="PROSITE" id="PS50943"/>
    </source>
</evidence>
<dbReference type="InterPro" id="IPR050807">
    <property type="entry name" value="TransReg_Diox_bact_type"/>
</dbReference>
<dbReference type="EMBL" id="WJBD01000001">
    <property type="protein sequence ID" value="MBC3886792.1"/>
    <property type="molecule type" value="Genomic_DNA"/>
</dbReference>
<dbReference type="GO" id="GO:0003677">
    <property type="term" value="F:DNA binding"/>
    <property type="evidence" value="ECO:0007669"/>
    <property type="project" value="UniProtKB-KW"/>
</dbReference>
<keyword evidence="1" id="KW-0238">DNA-binding</keyword>
<evidence type="ECO:0000313" key="4">
    <source>
        <dbReference type="Proteomes" id="UP000616595"/>
    </source>
</evidence>
<protein>
    <submittedName>
        <fullName evidence="3">Helix-turn-helix domain-containing protein</fullName>
    </submittedName>
</protein>
<dbReference type="GO" id="GO:0005829">
    <property type="term" value="C:cytosol"/>
    <property type="evidence" value="ECO:0007669"/>
    <property type="project" value="TreeGrafter"/>
</dbReference>
<keyword evidence="4" id="KW-1185">Reference proteome</keyword>
<dbReference type="Proteomes" id="UP000616595">
    <property type="component" value="Unassembled WGS sequence"/>
</dbReference>
<dbReference type="Pfam" id="PF01381">
    <property type="entry name" value="HTH_3"/>
    <property type="match status" value="1"/>
</dbReference>
<gene>
    <name evidence="3" type="ORF">GH810_00475</name>
</gene>
<dbReference type="SUPFAM" id="SSF47413">
    <property type="entry name" value="lambda repressor-like DNA-binding domains"/>
    <property type="match status" value="1"/>
</dbReference>
<comment type="caution">
    <text evidence="3">The sequence shown here is derived from an EMBL/GenBank/DDBJ whole genome shotgun (WGS) entry which is preliminary data.</text>
</comment>
<reference evidence="3" key="2">
    <citation type="submission" date="2020-10" db="EMBL/GenBank/DDBJ databases">
        <title>Comparative genomics of the Acetobacterium genus.</title>
        <authorList>
            <person name="Marshall C."/>
            <person name="May H."/>
            <person name="Norman S."/>
        </authorList>
    </citation>
    <scope>NUCLEOTIDE SEQUENCE</scope>
    <source>
        <strain evidence="3">DER-2019</strain>
    </source>
</reference>
<organism evidence="3 4">
    <name type="scientific">Acetobacterium paludosum</name>
    <dbReference type="NCBI Taxonomy" id="52693"/>
    <lineage>
        <taxon>Bacteria</taxon>
        <taxon>Bacillati</taxon>
        <taxon>Bacillota</taxon>
        <taxon>Clostridia</taxon>
        <taxon>Eubacteriales</taxon>
        <taxon>Eubacteriaceae</taxon>
        <taxon>Acetobacterium</taxon>
    </lineage>
</organism>
<sequence length="157" mass="18166">MVKNKNKIGENIKKIRRQCGYTQADLGKELDVSAVMISQWERGERNPKAENIKKIANVFNINDKLITGKDPKIMYPRVFAAKKTENKKQQSLGKGLAELFPDEVLLTNDTFDELDHEYLELFEMLNKQGKLKAIEFTEILTKVPEFVIMLEDDEEDM</sequence>
<dbReference type="InterPro" id="IPR010982">
    <property type="entry name" value="Lambda_DNA-bd_dom_sf"/>
</dbReference>
<evidence type="ECO:0000313" key="3">
    <source>
        <dbReference type="EMBL" id="MBC3886792.1"/>
    </source>
</evidence>
<dbReference type="CDD" id="cd00093">
    <property type="entry name" value="HTH_XRE"/>
    <property type="match status" value="1"/>
</dbReference>
<dbReference type="PANTHER" id="PTHR46797">
    <property type="entry name" value="HTH-TYPE TRANSCRIPTIONAL REGULATOR"/>
    <property type="match status" value="1"/>
</dbReference>
<dbReference type="RefSeq" id="WP_148565428.1">
    <property type="nucleotide sequence ID" value="NZ_RXYA01000001.1"/>
</dbReference>
<reference evidence="3" key="1">
    <citation type="submission" date="2019-10" db="EMBL/GenBank/DDBJ databases">
        <authorList>
            <person name="Ross D.E."/>
            <person name="Gulliver D."/>
        </authorList>
    </citation>
    <scope>NUCLEOTIDE SEQUENCE</scope>
    <source>
        <strain evidence="3">DER-2019</strain>
    </source>
</reference>
<name>A0A923KR21_9FIRM</name>
<proteinExistence type="predicted"/>
<evidence type="ECO:0000256" key="1">
    <source>
        <dbReference type="ARBA" id="ARBA00023125"/>
    </source>
</evidence>
<dbReference type="InterPro" id="IPR001387">
    <property type="entry name" value="Cro/C1-type_HTH"/>
</dbReference>
<dbReference type="GO" id="GO:0003700">
    <property type="term" value="F:DNA-binding transcription factor activity"/>
    <property type="evidence" value="ECO:0007669"/>
    <property type="project" value="TreeGrafter"/>
</dbReference>
<dbReference type="PANTHER" id="PTHR46797:SF1">
    <property type="entry name" value="METHYLPHOSPHONATE SYNTHASE"/>
    <property type="match status" value="1"/>
</dbReference>
<dbReference type="PROSITE" id="PS50943">
    <property type="entry name" value="HTH_CROC1"/>
    <property type="match status" value="1"/>
</dbReference>
<dbReference type="OrthoDB" id="9785138at2"/>
<dbReference type="SMART" id="SM00530">
    <property type="entry name" value="HTH_XRE"/>
    <property type="match status" value="1"/>
</dbReference>
<dbReference type="AlphaFoldDB" id="A0A923KR21"/>
<accession>A0A923KR21</accession>
<feature type="domain" description="HTH cro/C1-type" evidence="2">
    <location>
        <begin position="12"/>
        <end position="66"/>
    </location>
</feature>
<dbReference type="Gene3D" id="1.10.260.40">
    <property type="entry name" value="lambda repressor-like DNA-binding domains"/>
    <property type="match status" value="1"/>
</dbReference>